<dbReference type="EMBL" id="JOJR01000012">
    <property type="protein sequence ID" value="RCN51514.1"/>
    <property type="molecule type" value="Genomic_DNA"/>
</dbReference>
<keyword evidence="3" id="KW-1185">Reference proteome</keyword>
<feature type="transmembrane region" description="Helical" evidence="1">
    <location>
        <begin position="30"/>
        <end position="57"/>
    </location>
</feature>
<gene>
    <name evidence="2" type="ORF">ANCCAN_02180</name>
</gene>
<dbReference type="OrthoDB" id="5875778at2759"/>
<sequence length="117" mass="13074">MNDIRRLLAVLCEFQDIIQHLVLGRFLEDVIFLVTFAISTISFFSITNPGAAATILWNSTTPESLLSLETYSEAVRLAINSGGVMSFGVMSAASFRNRNGNSYRGVLRLFHLKMNKR</sequence>
<proteinExistence type="predicted"/>
<feature type="transmembrane region" description="Helical" evidence="1">
    <location>
        <begin position="77"/>
        <end position="95"/>
    </location>
</feature>
<evidence type="ECO:0000256" key="1">
    <source>
        <dbReference type="SAM" id="Phobius"/>
    </source>
</evidence>
<reference evidence="2 3" key="1">
    <citation type="submission" date="2014-10" db="EMBL/GenBank/DDBJ databases">
        <title>Draft genome of the hookworm Ancylostoma caninum.</title>
        <authorList>
            <person name="Mitreva M."/>
        </authorList>
    </citation>
    <scope>NUCLEOTIDE SEQUENCE [LARGE SCALE GENOMIC DNA]</scope>
    <source>
        <strain evidence="2 3">Baltimore</strain>
    </source>
</reference>
<protein>
    <submittedName>
        <fullName evidence="2">Uncharacterized protein</fullName>
    </submittedName>
</protein>
<dbReference type="Proteomes" id="UP000252519">
    <property type="component" value="Unassembled WGS sequence"/>
</dbReference>
<evidence type="ECO:0000313" key="2">
    <source>
        <dbReference type="EMBL" id="RCN51514.1"/>
    </source>
</evidence>
<name>A0A368H4L4_ANCCA</name>
<dbReference type="AlphaFoldDB" id="A0A368H4L4"/>
<accession>A0A368H4L4</accession>
<keyword evidence="1" id="KW-1133">Transmembrane helix</keyword>
<comment type="caution">
    <text evidence="2">The sequence shown here is derived from an EMBL/GenBank/DDBJ whole genome shotgun (WGS) entry which is preliminary data.</text>
</comment>
<keyword evidence="1" id="KW-0812">Transmembrane</keyword>
<keyword evidence="1" id="KW-0472">Membrane</keyword>
<evidence type="ECO:0000313" key="3">
    <source>
        <dbReference type="Proteomes" id="UP000252519"/>
    </source>
</evidence>
<organism evidence="2 3">
    <name type="scientific">Ancylostoma caninum</name>
    <name type="common">Dog hookworm</name>
    <dbReference type="NCBI Taxonomy" id="29170"/>
    <lineage>
        <taxon>Eukaryota</taxon>
        <taxon>Metazoa</taxon>
        <taxon>Ecdysozoa</taxon>
        <taxon>Nematoda</taxon>
        <taxon>Chromadorea</taxon>
        <taxon>Rhabditida</taxon>
        <taxon>Rhabditina</taxon>
        <taxon>Rhabditomorpha</taxon>
        <taxon>Strongyloidea</taxon>
        <taxon>Ancylostomatidae</taxon>
        <taxon>Ancylostomatinae</taxon>
        <taxon>Ancylostoma</taxon>
    </lineage>
</organism>